<dbReference type="Gene3D" id="1.10.3720.10">
    <property type="entry name" value="MetI-like"/>
    <property type="match status" value="1"/>
</dbReference>
<feature type="transmembrane region" description="Helical" evidence="7">
    <location>
        <begin position="172"/>
        <end position="192"/>
    </location>
</feature>
<gene>
    <name evidence="9" type="ORF">C1I98_29515</name>
</gene>
<dbReference type="PANTHER" id="PTHR43163:SF6">
    <property type="entry name" value="DIPEPTIDE TRANSPORT SYSTEM PERMEASE PROTEIN DPPB-RELATED"/>
    <property type="match status" value="1"/>
</dbReference>
<keyword evidence="5 7" id="KW-1133">Transmembrane helix</keyword>
<dbReference type="SUPFAM" id="SSF161098">
    <property type="entry name" value="MetI-like"/>
    <property type="match status" value="1"/>
</dbReference>
<dbReference type="Proteomes" id="UP000248544">
    <property type="component" value="Unassembled WGS sequence"/>
</dbReference>
<evidence type="ECO:0000313" key="10">
    <source>
        <dbReference type="Proteomes" id="UP000248544"/>
    </source>
</evidence>
<organism evidence="9 10">
    <name type="scientific">Spongiactinospora gelatinilytica</name>
    <dbReference type="NCBI Taxonomy" id="2666298"/>
    <lineage>
        <taxon>Bacteria</taxon>
        <taxon>Bacillati</taxon>
        <taxon>Actinomycetota</taxon>
        <taxon>Actinomycetes</taxon>
        <taxon>Streptosporangiales</taxon>
        <taxon>Streptosporangiaceae</taxon>
        <taxon>Spongiactinospora</taxon>
    </lineage>
</organism>
<dbReference type="PROSITE" id="PS50928">
    <property type="entry name" value="ABC_TM1"/>
    <property type="match status" value="1"/>
</dbReference>
<dbReference type="RefSeq" id="WP_111170675.1">
    <property type="nucleotide sequence ID" value="NZ_POUA01000312.1"/>
</dbReference>
<feature type="transmembrane region" description="Helical" evidence="7">
    <location>
        <begin position="276"/>
        <end position="302"/>
    </location>
</feature>
<dbReference type="Pfam" id="PF19300">
    <property type="entry name" value="BPD_transp_1_N"/>
    <property type="match status" value="1"/>
</dbReference>
<evidence type="ECO:0000259" key="8">
    <source>
        <dbReference type="PROSITE" id="PS50928"/>
    </source>
</evidence>
<keyword evidence="10" id="KW-1185">Reference proteome</keyword>
<evidence type="ECO:0000256" key="3">
    <source>
        <dbReference type="ARBA" id="ARBA00022475"/>
    </source>
</evidence>
<dbReference type="InterPro" id="IPR000515">
    <property type="entry name" value="MetI-like"/>
</dbReference>
<comment type="subcellular location">
    <subcellularLocation>
        <location evidence="1 7">Cell membrane</location>
        <topology evidence="1 7">Multi-pass membrane protein</topology>
    </subcellularLocation>
</comment>
<sequence>MTPWVLRRLGQMVLVLLGVVTLAFFMSYAVPGDPARLIAGPNADAATVASIRHQLGLDASLWSQYTGFLGRLARGDLGTSYALHGAPVSEQLALALPTSALIAVGGVLWQVIIGVPAGIIAAYRPGRAADRIATLGALVGLSAPPFWVGLLLIYYLAYRLSIFPLTGLGDPMWWYLALPTFTLGLAGAAWYARMTRTQMIEVLRTPYIQLARAKGLRERTILLRHALRNVLTPLITMIGMDFGYFLGGVLIIESVFGLPGVGKLTYDAIDQLDIPMITGAVLCAAFFVVVMNFLVDLAYAAIDPRVRNRR</sequence>
<proteinExistence type="inferred from homology"/>
<comment type="similarity">
    <text evidence="7">Belongs to the binding-protein-dependent transport system permease family.</text>
</comment>
<comment type="caution">
    <text evidence="9">The sequence shown here is derived from an EMBL/GenBank/DDBJ whole genome shotgun (WGS) entry which is preliminary data.</text>
</comment>
<dbReference type="GO" id="GO:0005886">
    <property type="term" value="C:plasma membrane"/>
    <property type="evidence" value="ECO:0007669"/>
    <property type="project" value="UniProtKB-SubCell"/>
</dbReference>
<dbReference type="Pfam" id="PF00528">
    <property type="entry name" value="BPD_transp_1"/>
    <property type="match status" value="1"/>
</dbReference>
<dbReference type="InterPro" id="IPR035906">
    <property type="entry name" value="MetI-like_sf"/>
</dbReference>
<evidence type="ECO:0000256" key="5">
    <source>
        <dbReference type="ARBA" id="ARBA00022989"/>
    </source>
</evidence>
<evidence type="ECO:0000256" key="2">
    <source>
        <dbReference type="ARBA" id="ARBA00022448"/>
    </source>
</evidence>
<dbReference type="EMBL" id="POUA01000312">
    <property type="protein sequence ID" value="PZG32357.1"/>
    <property type="molecule type" value="Genomic_DNA"/>
</dbReference>
<feature type="transmembrane region" description="Helical" evidence="7">
    <location>
        <begin position="234"/>
        <end position="256"/>
    </location>
</feature>
<dbReference type="CDD" id="cd06261">
    <property type="entry name" value="TM_PBP2"/>
    <property type="match status" value="1"/>
</dbReference>
<feature type="domain" description="ABC transmembrane type-1" evidence="8">
    <location>
        <begin position="96"/>
        <end position="299"/>
    </location>
</feature>
<feature type="transmembrane region" description="Helical" evidence="7">
    <location>
        <begin position="12"/>
        <end position="30"/>
    </location>
</feature>
<dbReference type="AlphaFoldDB" id="A0A2W2GDK1"/>
<dbReference type="GO" id="GO:0055085">
    <property type="term" value="P:transmembrane transport"/>
    <property type="evidence" value="ECO:0007669"/>
    <property type="project" value="InterPro"/>
</dbReference>
<protein>
    <submittedName>
        <fullName evidence="9">Glutathione ABC transporter permease GsiC</fullName>
    </submittedName>
</protein>
<keyword evidence="3" id="KW-1003">Cell membrane</keyword>
<evidence type="ECO:0000256" key="1">
    <source>
        <dbReference type="ARBA" id="ARBA00004651"/>
    </source>
</evidence>
<reference evidence="9 10" key="1">
    <citation type="submission" date="2018-01" db="EMBL/GenBank/DDBJ databases">
        <title>Draft genome sequence of Sphaerisporangium sp. 7K107.</title>
        <authorList>
            <person name="Sahin N."/>
            <person name="Saygin H."/>
            <person name="Ay H."/>
        </authorList>
    </citation>
    <scope>NUCLEOTIDE SEQUENCE [LARGE SCALE GENOMIC DNA]</scope>
    <source>
        <strain evidence="9 10">7K107</strain>
    </source>
</reference>
<dbReference type="InterPro" id="IPR045621">
    <property type="entry name" value="BPD_transp_1_N"/>
</dbReference>
<keyword evidence="6 7" id="KW-0472">Membrane</keyword>
<evidence type="ECO:0000256" key="7">
    <source>
        <dbReference type="RuleBase" id="RU363032"/>
    </source>
</evidence>
<dbReference type="PANTHER" id="PTHR43163">
    <property type="entry name" value="DIPEPTIDE TRANSPORT SYSTEM PERMEASE PROTEIN DPPB-RELATED"/>
    <property type="match status" value="1"/>
</dbReference>
<feature type="transmembrane region" description="Helical" evidence="7">
    <location>
        <begin position="135"/>
        <end position="157"/>
    </location>
</feature>
<evidence type="ECO:0000256" key="6">
    <source>
        <dbReference type="ARBA" id="ARBA00023136"/>
    </source>
</evidence>
<evidence type="ECO:0000313" key="9">
    <source>
        <dbReference type="EMBL" id="PZG32357.1"/>
    </source>
</evidence>
<keyword evidence="2 7" id="KW-0813">Transport</keyword>
<evidence type="ECO:0000256" key="4">
    <source>
        <dbReference type="ARBA" id="ARBA00022692"/>
    </source>
</evidence>
<feature type="transmembrane region" description="Helical" evidence="7">
    <location>
        <begin position="100"/>
        <end position="123"/>
    </location>
</feature>
<keyword evidence="4 7" id="KW-0812">Transmembrane</keyword>
<accession>A0A2W2GDK1</accession>
<name>A0A2W2GDK1_9ACTN</name>